<reference evidence="1" key="1">
    <citation type="journal article" date="2020" name="Stud. Mycol.">
        <title>101 Dothideomycetes genomes: a test case for predicting lifestyles and emergence of pathogens.</title>
        <authorList>
            <person name="Haridas S."/>
            <person name="Albert R."/>
            <person name="Binder M."/>
            <person name="Bloem J."/>
            <person name="Labutti K."/>
            <person name="Salamov A."/>
            <person name="Andreopoulos B."/>
            <person name="Baker S."/>
            <person name="Barry K."/>
            <person name="Bills G."/>
            <person name="Bluhm B."/>
            <person name="Cannon C."/>
            <person name="Castanera R."/>
            <person name="Culley D."/>
            <person name="Daum C."/>
            <person name="Ezra D."/>
            <person name="Gonzalez J."/>
            <person name="Henrissat B."/>
            <person name="Kuo A."/>
            <person name="Liang C."/>
            <person name="Lipzen A."/>
            <person name="Lutzoni F."/>
            <person name="Magnuson J."/>
            <person name="Mondo S."/>
            <person name="Nolan M."/>
            <person name="Ohm R."/>
            <person name="Pangilinan J."/>
            <person name="Park H.-J."/>
            <person name="Ramirez L."/>
            <person name="Alfaro M."/>
            <person name="Sun H."/>
            <person name="Tritt A."/>
            <person name="Yoshinaga Y."/>
            <person name="Zwiers L.-H."/>
            <person name="Turgeon B."/>
            <person name="Goodwin S."/>
            <person name="Spatafora J."/>
            <person name="Crous P."/>
            <person name="Grigoriev I."/>
        </authorList>
    </citation>
    <scope>NUCLEOTIDE SEQUENCE</scope>
    <source>
        <strain evidence="1">ATCC 200398</strain>
    </source>
</reference>
<protein>
    <submittedName>
        <fullName evidence="1">Uncharacterized protein</fullName>
    </submittedName>
</protein>
<comment type="caution">
    <text evidence="1">The sequence shown here is derived from an EMBL/GenBank/DDBJ whole genome shotgun (WGS) entry which is preliminary data.</text>
</comment>
<keyword evidence="2" id="KW-1185">Reference proteome</keyword>
<evidence type="ECO:0000313" key="2">
    <source>
        <dbReference type="Proteomes" id="UP000799755"/>
    </source>
</evidence>
<sequence>MKMRRFGQRNIGQISSQKFPLRNGCSLLKILGHPVLVPLQALLEVPLNLPLETLVHRSLATTLCLLTDIPPAMTTRRIPKVHDPISVSGSESLDVCSLATYTFFVLDFWSGSCLSFFFLGLDSRAACLLFVFGLGLCLWGFMAVQISHPQSSC</sequence>
<gene>
    <name evidence="1" type="ORF">BDR25DRAFT_106611</name>
</gene>
<evidence type="ECO:0000313" key="1">
    <source>
        <dbReference type="EMBL" id="KAF2463707.1"/>
    </source>
</evidence>
<dbReference type="Proteomes" id="UP000799755">
    <property type="component" value="Unassembled WGS sequence"/>
</dbReference>
<proteinExistence type="predicted"/>
<accession>A0ACB6QBF3</accession>
<name>A0ACB6QBF3_9PLEO</name>
<organism evidence="1 2">
    <name type="scientific">Lindgomyces ingoldianus</name>
    <dbReference type="NCBI Taxonomy" id="673940"/>
    <lineage>
        <taxon>Eukaryota</taxon>
        <taxon>Fungi</taxon>
        <taxon>Dikarya</taxon>
        <taxon>Ascomycota</taxon>
        <taxon>Pezizomycotina</taxon>
        <taxon>Dothideomycetes</taxon>
        <taxon>Pleosporomycetidae</taxon>
        <taxon>Pleosporales</taxon>
        <taxon>Lindgomycetaceae</taxon>
        <taxon>Lindgomyces</taxon>
    </lineage>
</organism>
<dbReference type="EMBL" id="MU003547">
    <property type="protein sequence ID" value="KAF2463707.1"/>
    <property type="molecule type" value="Genomic_DNA"/>
</dbReference>